<evidence type="ECO:0000313" key="1">
    <source>
        <dbReference type="EMBL" id="ANF95973.1"/>
    </source>
</evidence>
<dbReference type="EMBL" id="CP013023">
    <property type="protein sequence ID" value="ANF95973.1"/>
    <property type="molecule type" value="Genomic_DNA"/>
</dbReference>
<gene>
    <name evidence="1" type="ORF">AR543_08105</name>
</gene>
<dbReference type="STRING" id="1616788.AR543_08105"/>
<sequence length="316" mass="35053">MPKIRATLKSRLADIIPEWKGKVLDLPLPDTVLTAPCVVITFAEEIQKSSWAGYRRIIKIWPYAQLAGGGMEIVEGWSEKVIAQLHNQRLEDDQGHAFTCVYLGSSEGDRVDLLSGLMTRPLRFGVYVPEQGEDQKAATSQLTTASQEMKASAAQTDATDGANVLAAVTATDPWLEALNQWTRQQLGSSWSIYNDAWPSGYLAPSILWRLTGVSTAASGTSAFDLRKQWVGHVYAASEKENKHIASELVQRLNAEVRIPLNLLERRYLTVSEASADLQADAFLNGQIRLTLLHRTQRKLPDAPLIRQVTNKPVLDY</sequence>
<reference evidence="2" key="1">
    <citation type="submission" date="2015-10" db="EMBL/GenBank/DDBJ databases">
        <title>Genome of Paenibacillus bovis sp. nov.</title>
        <authorList>
            <person name="Wu Z."/>
            <person name="Gao C."/>
            <person name="Liu Z."/>
            <person name="Zheng H."/>
        </authorList>
    </citation>
    <scope>NUCLEOTIDE SEQUENCE [LARGE SCALE GENOMIC DNA]</scope>
    <source>
        <strain evidence="2">BD3526</strain>
    </source>
</reference>
<proteinExistence type="predicted"/>
<protein>
    <submittedName>
        <fullName evidence="1">Uncharacterized protein</fullName>
    </submittedName>
</protein>
<dbReference type="RefSeq" id="WP_060533405.1">
    <property type="nucleotide sequence ID" value="NZ_CP013023.1"/>
</dbReference>
<organism evidence="1 2">
    <name type="scientific">Paenibacillus bovis</name>
    <dbReference type="NCBI Taxonomy" id="1616788"/>
    <lineage>
        <taxon>Bacteria</taxon>
        <taxon>Bacillati</taxon>
        <taxon>Bacillota</taxon>
        <taxon>Bacilli</taxon>
        <taxon>Bacillales</taxon>
        <taxon>Paenibacillaceae</taxon>
        <taxon>Paenibacillus</taxon>
    </lineage>
</organism>
<dbReference type="OrthoDB" id="1679953at2"/>
<dbReference type="Proteomes" id="UP000078148">
    <property type="component" value="Chromosome"/>
</dbReference>
<accession>A0A172ZEP6</accession>
<dbReference type="AlphaFoldDB" id="A0A172ZEP6"/>
<name>A0A172ZEP6_9BACL</name>
<keyword evidence="2" id="KW-1185">Reference proteome</keyword>
<reference evidence="1 2" key="2">
    <citation type="journal article" date="2016" name="Int. J. Syst. Evol. Microbiol.">
        <title>Paenibacillus bovis sp. nov., isolated from raw yak (Bos grunniens) milk.</title>
        <authorList>
            <person name="Gao C."/>
            <person name="Han J."/>
            <person name="Liu Z."/>
            <person name="Xu X."/>
            <person name="Hang F."/>
            <person name="Wu Z."/>
        </authorList>
    </citation>
    <scope>NUCLEOTIDE SEQUENCE [LARGE SCALE GENOMIC DNA]</scope>
    <source>
        <strain evidence="1 2">BD3526</strain>
    </source>
</reference>
<evidence type="ECO:0000313" key="2">
    <source>
        <dbReference type="Proteomes" id="UP000078148"/>
    </source>
</evidence>
<dbReference type="KEGG" id="pbv:AR543_08105"/>